<accession>A0ABN9SKT4</accession>
<name>A0ABN9SKT4_9DINO</name>
<dbReference type="Proteomes" id="UP001189429">
    <property type="component" value="Unassembled WGS sequence"/>
</dbReference>
<feature type="compositionally biased region" description="Low complexity" evidence="1">
    <location>
        <begin position="278"/>
        <end position="293"/>
    </location>
</feature>
<evidence type="ECO:0000313" key="3">
    <source>
        <dbReference type="Proteomes" id="UP001189429"/>
    </source>
</evidence>
<evidence type="ECO:0000256" key="1">
    <source>
        <dbReference type="SAM" id="MobiDB-lite"/>
    </source>
</evidence>
<dbReference type="EMBL" id="CAUYUJ010011669">
    <property type="protein sequence ID" value="CAK0832366.1"/>
    <property type="molecule type" value="Genomic_DNA"/>
</dbReference>
<protein>
    <submittedName>
        <fullName evidence="2">Uncharacterized protein</fullName>
    </submittedName>
</protein>
<evidence type="ECO:0000313" key="2">
    <source>
        <dbReference type="EMBL" id="CAK0832366.1"/>
    </source>
</evidence>
<sequence>MIQSAEHSGARNWFVTPPPPHANQAIVEDNVLPEGELDDPCVLDADSGALVVHAGPADGDLPGCVAEAELIHMRHSKKRPPRPARLNFTQAKFLFFSTRLGGDVKKWAFDLASRIGVVQNRLHLIFAYVHFLGECLVRETGMHAASADVVSRWRSGAKQMAPVEAAYMNKRQPAMDRNQTMQAIALWVAQKCSDAELVACVRDRNDYQAELTLSGIQKVLWNPRDLDEVDGSPKPDTYCEFSLDLTPAMGLLSFQATHLGPMKQMCGWAPRRARRGARTPSATRWWPSAASSTAERRSRAPRWRSATRPTPRRTSKEPPAPRPPPWARRRRRRARAPAPRARARWPT</sequence>
<proteinExistence type="predicted"/>
<reference evidence="2" key="1">
    <citation type="submission" date="2023-10" db="EMBL/GenBank/DDBJ databases">
        <authorList>
            <person name="Chen Y."/>
            <person name="Shah S."/>
            <person name="Dougan E. K."/>
            <person name="Thang M."/>
            <person name="Chan C."/>
        </authorList>
    </citation>
    <scope>NUCLEOTIDE SEQUENCE [LARGE SCALE GENOMIC DNA]</scope>
</reference>
<comment type="caution">
    <text evidence="2">The sequence shown here is derived from an EMBL/GenBank/DDBJ whole genome shotgun (WGS) entry which is preliminary data.</text>
</comment>
<keyword evidence="3" id="KW-1185">Reference proteome</keyword>
<gene>
    <name evidence="2" type="ORF">PCOR1329_LOCUS30400</name>
</gene>
<feature type="region of interest" description="Disordered" evidence="1">
    <location>
        <begin position="270"/>
        <end position="347"/>
    </location>
</feature>
<feature type="compositionally biased region" description="Low complexity" evidence="1">
    <location>
        <begin position="336"/>
        <end position="347"/>
    </location>
</feature>
<organism evidence="2 3">
    <name type="scientific">Prorocentrum cordatum</name>
    <dbReference type="NCBI Taxonomy" id="2364126"/>
    <lineage>
        <taxon>Eukaryota</taxon>
        <taxon>Sar</taxon>
        <taxon>Alveolata</taxon>
        <taxon>Dinophyceae</taxon>
        <taxon>Prorocentrales</taxon>
        <taxon>Prorocentraceae</taxon>
        <taxon>Prorocentrum</taxon>
    </lineage>
</organism>